<dbReference type="PANTHER" id="PTHR43080">
    <property type="entry name" value="CBS DOMAIN-CONTAINING PROTEIN CBSX3, MITOCHONDRIAL"/>
    <property type="match status" value="1"/>
</dbReference>
<dbReference type="InterPro" id="IPR000644">
    <property type="entry name" value="CBS_dom"/>
</dbReference>
<dbReference type="InterPro" id="IPR051257">
    <property type="entry name" value="Diverse_CBS-Domain"/>
</dbReference>
<accession>A0A508WRL3</accession>
<dbReference type="PROSITE" id="PS51371">
    <property type="entry name" value="CBS"/>
    <property type="match status" value="1"/>
</dbReference>
<reference evidence="4 5" key="1">
    <citation type="submission" date="2019-06" db="EMBL/GenBank/DDBJ databases">
        <authorList>
            <person name="Le Quere A."/>
            <person name="Colella S."/>
        </authorList>
    </citation>
    <scope>NUCLEOTIDE SEQUENCE [LARGE SCALE GENOMIC DNA]</scope>
    <source>
        <strain evidence="4">EmedicaeMD41</strain>
    </source>
</reference>
<gene>
    <name evidence="4" type="ORF">EMEDMD4_1310038</name>
</gene>
<evidence type="ECO:0000256" key="2">
    <source>
        <dbReference type="PROSITE-ProRule" id="PRU00703"/>
    </source>
</evidence>
<dbReference type="SUPFAM" id="SSF54631">
    <property type="entry name" value="CBS-domain pair"/>
    <property type="match status" value="1"/>
</dbReference>
<protein>
    <submittedName>
        <fullName evidence="4">Signal transduction protein</fullName>
    </submittedName>
</protein>
<evidence type="ECO:0000256" key="1">
    <source>
        <dbReference type="ARBA" id="ARBA00023122"/>
    </source>
</evidence>
<dbReference type="Proteomes" id="UP000507954">
    <property type="component" value="Unassembled WGS sequence"/>
</dbReference>
<dbReference type="AlphaFoldDB" id="A0A508WRL3"/>
<evidence type="ECO:0000259" key="3">
    <source>
        <dbReference type="PROSITE" id="PS51371"/>
    </source>
</evidence>
<evidence type="ECO:0000313" key="4">
    <source>
        <dbReference type="EMBL" id="VTZ60044.1"/>
    </source>
</evidence>
<evidence type="ECO:0000313" key="5">
    <source>
        <dbReference type="Proteomes" id="UP000507954"/>
    </source>
</evidence>
<keyword evidence="1 2" id="KW-0129">CBS domain</keyword>
<dbReference type="EMBL" id="CABFNB010000037">
    <property type="protein sequence ID" value="VTZ60044.1"/>
    <property type="molecule type" value="Genomic_DNA"/>
</dbReference>
<sequence length="85" mass="9050">MTQPVVTVDEDMPVGRVAELMAAKGIKRIPVMRAEEMVGIISRSDFLCAIAASVPDIVAKGDEAVRRAVLRGFVPISGSRKGPSK</sequence>
<dbReference type="Pfam" id="PF00571">
    <property type="entry name" value="CBS"/>
    <property type="match status" value="1"/>
</dbReference>
<dbReference type="PANTHER" id="PTHR43080:SF26">
    <property type="entry name" value="REGULATORY PROTEIN"/>
    <property type="match status" value="1"/>
</dbReference>
<dbReference type="InterPro" id="IPR046342">
    <property type="entry name" value="CBS_dom_sf"/>
</dbReference>
<proteinExistence type="predicted"/>
<name>A0A508WRL3_9HYPH</name>
<dbReference type="SMART" id="SM00116">
    <property type="entry name" value="CBS"/>
    <property type="match status" value="1"/>
</dbReference>
<dbReference type="Gene3D" id="3.10.580.10">
    <property type="entry name" value="CBS-domain"/>
    <property type="match status" value="1"/>
</dbReference>
<organism evidence="4 5">
    <name type="scientific">Sinorhizobium medicae</name>
    <dbReference type="NCBI Taxonomy" id="110321"/>
    <lineage>
        <taxon>Bacteria</taxon>
        <taxon>Pseudomonadati</taxon>
        <taxon>Pseudomonadota</taxon>
        <taxon>Alphaproteobacteria</taxon>
        <taxon>Hyphomicrobiales</taxon>
        <taxon>Rhizobiaceae</taxon>
        <taxon>Sinorhizobium/Ensifer group</taxon>
        <taxon>Sinorhizobium</taxon>
    </lineage>
</organism>
<feature type="domain" description="CBS" evidence="3">
    <location>
        <begin position="1"/>
        <end position="57"/>
    </location>
</feature>